<feature type="region of interest" description="Disordered" evidence="1">
    <location>
        <begin position="1"/>
        <end position="20"/>
    </location>
</feature>
<reference evidence="2" key="1">
    <citation type="submission" date="2020-06" db="EMBL/GenBank/DDBJ databases">
        <authorList>
            <person name="Li T."/>
            <person name="Hu X."/>
            <person name="Zhang T."/>
            <person name="Song X."/>
            <person name="Zhang H."/>
            <person name="Dai N."/>
            <person name="Sheng W."/>
            <person name="Hou X."/>
            <person name="Wei L."/>
        </authorList>
    </citation>
    <scope>NUCLEOTIDE SEQUENCE</scope>
    <source>
        <strain evidence="2">G02</strain>
        <tissue evidence="2">Leaf</tissue>
    </source>
</reference>
<name>A0AAW2TEP7_SESRA</name>
<gene>
    <name evidence="2" type="ORF">Sradi_1974100</name>
</gene>
<organism evidence="2">
    <name type="scientific">Sesamum radiatum</name>
    <name type="common">Black benniseed</name>
    <dbReference type="NCBI Taxonomy" id="300843"/>
    <lineage>
        <taxon>Eukaryota</taxon>
        <taxon>Viridiplantae</taxon>
        <taxon>Streptophyta</taxon>
        <taxon>Embryophyta</taxon>
        <taxon>Tracheophyta</taxon>
        <taxon>Spermatophyta</taxon>
        <taxon>Magnoliopsida</taxon>
        <taxon>eudicotyledons</taxon>
        <taxon>Gunneridae</taxon>
        <taxon>Pentapetalae</taxon>
        <taxon>asterids</taxon>
        <taxon>lamiids</taxon>
        <taxon>Lamiales</taxon>
        <taxon>Pedaliaceae</taxon>
        <taxon>Sesamum</taxon>
    </lineage>
</organism>
<dbReference type="PANTHER" id="PTHR33240:SF16">
    <property type="match status" value="1"/>
</dbReference>
<accession>A0AAW2TEP7</accession>
<dbReference type="EMBL" id="JACGWJ010000008">
    <property type="protein sequence ID" value="KAL0403333.1"/>
    <property type="molecule type" value="Genomic_DNA"/>
</dbReference>
<reference evidence="2" key="2">
    <citation type="journal article" date="2024" name="Plant">
        <title>Genomic evolution and insights into agronomic trait innovations of Sesamum species.</title>
        <authorList>
            <person name="Miao H."/>
            <person name="Wang L."/>
            <person name="Qu L."/>
            <person name="Liu H."/>
            <person name="Sun Y."/>
            <person name="Le M."/>
            <person name="Wang Q."/>
            <person name="Wei S."/>
            <person name="Zheng Y."/>
            <person name="Lin W."/>
            <person name="Duan Y."/>
            <person name="Cao H."/>
            <person name="Xiong S."/>
            <person name="Wang X."/>
            <person name="Wei L."/>
            <person name="Li C."/>
            <person name="Ma Q."/>
            <person name="Ju M."/>
            <person name="Zhao R."/>
            <person name="Li G."/>
            <person name="Mu C."/>
            <person name="Tian Q."/>
            <person name="Mei H."/>
            <person name="Zhang T."/>
            <person name="Gao T."/>
            <person name="Zhang H."/>
        </authorList>
    </citation>
    <scope>NUCLEOTIDE SEQUENCE</scope>
    <source>
        <strain evidence="2">G02</strain>
    </source>
</reference>
<evidence type="ECO:0000256" key="1">
    <source>
        <dbReference type="SAM" id="MobiDB-lite"/>
    </source>
</evidence>
<evidence type="ECO:0000313" key="2">
    <source>
        <dbReference type="EMBL" id="KAL0403333.1"/>
    </source>
</evidence>
<dbReference type="PANTHER" id="PTHR33240">
    <property type="entry name" value="OS08G0508500 PROTEIN"/>
    <property type="match status" value="1"/>
</dbReference>
<sequence>MPRTSVMGKAETSDPPRKGVIRMIAGGPTGEDSQRARKAQVRKAYGTTVKEIMDVEPANNAPLIQFDQEELGGPRILGNDALVITALLANYEIEHVFIDSGSSVDILFGGVYDQIQLGDVPLEIVDTSLYGFAGEVVHPKGMISLPLTFGDLSPPKNMPTQILGGGYTIIL</sequence>
<comment type="caution">
    <text evidence="2">The sequence shown here is derived from an EMBL/GenBank/DDBJ whole genome shotgun (WGS) entry which is preliminary data.</text>
</comment>
<dbReference type="AlphaFoldDB" id="A0AAW2TEP7"/>
<proteinExistence type="predicted"/>
<protein>
    <submittedName>
        <fullName evidence="2">Uncharacterized protein</fullName>
    </submittedName>
</protein>